<keyword evidence="2" id="KW-1185">Reference proteome</keyword>
<name>C0QAL8_DESAH</name>
<dbReference type="PANTHER" id="PTHR11941">
    <property type="entry name" value="ENOYL-COA HYDRATASE-RELATED"/>
    <property type="match status" value="1"/>
</dbReference>
<dbReference type="InterPro" id="IPR001753">
    <property type="entry name" value="Enoyl-CoA_hydra/iso"/>
</dbReference>
<dbReference type="CDD" id="cd06558">
    <property type="entry name" value="crotonase-like"/>
    <property type="match status" value="1"/>
</dbReference>
<organism evidence="1 2">
    <name type="scientific">Desulforapulum autotrophicum (strain ATCC 43914 / DSM 3382 / VKM B-1955 / HRM2)</name>
    <name type="common">Desulfobacterium autotrophicum</name>
    <dbReference type="NCBI Taxonomy" id="177437"/>
    <lineage>
        <taxon>Bacteria</taxon>
        <taxon>Pseudomonadati</taxon>
        <taxon>Thermodesulfobacteriota</taxon>
        <taxon>Desulfobacteria</taxon>
        <taxon>Desulfobacterales</taxon>
        <taxon>Desulfobacteraceae</taxon>
        <taxon>Desulforapulum</taxon>
    </lineage>
</organism>
<dbReference type="GO" id="GO:0006635">
    <property type="term" value="P:fatty acid beta-oxidation"/>
    <property type="evidence" value="ECO:0007669"/>
    <property type="project" value="TreeGrafter"/>
</dbReference>
<dbReference type="OrthoDB" id="5365311at2"/>
<dbReference type="Gene3D" id="3.90.226.10">
    <property type="entry name" value="2-enoyl-CoA Hydratase, Chain A, domain 1"/>
    <property type="match status" value="1"/>
</dbReference>
<dbReference type="HOGENOM" id="CLU_009834_3_2_7"/>
<dbReference type="KEGG" id="dat:HRM2_37430"/>
<dbReference type="InterPro" id="IPR029045">
    <property type="entry name" value="ClpP/crotonase-like_dom_sf"/>
</dbReference>
<dbReference type="PANTHER" id="PTHR11941:SF75">
    <property type="entry name" value="ENOYL-COA HYDRATASE_ISOMERASE FAMILY PROTEIN"/>
    <property type="match status" value="1"/>
</dbReference>
<proteinExistence type="predicted"/>
<dbReference type="GO" id="GO:0004165">
    <property type="term" value="F:delta(3)-delta(2)-enoyl-CoA isomerase activity"/>
    <property type="evidence" value="ECO:0007669"/>
    <property type="project" value="TreeGrafter"/>
</dbReference>
<evidence type="ECO:0000313" key="2">
    <source>
        <dbReference type="Proteomes" id="UP000000442"/>
    </source>
</evidence>
<reference evidence="1 2" key="1">
    <citation type="journal article" date="2009" name="Environ. Microbiol.">
        <title>Genome sequence of Desulfobacterium autotrophicum HRM2, a marine sulfate reducer oxidizing organic carbon completely to carbon dioxide.</title>
        <authorList>
            <person name="Strittmatter A.W."/>
            <person name="Liesegang H."/>
            <person name="Rabus R."/>
            <person name="Decker I."/>
            <person name="Amann J."/>
            <person name="Andres S."/>
            <person name="Henne A."/>
            <person name="Fricke W.F."/>
            <person name="Martinez-Arias R."/>
            <person name="Bartels D."/>
            <person name="Goesmann A."/>
            <person name="Krause L."/>
            <person name="Puehler A."/>
            <person name="Klenk H.P."/>
            <person name="Richter M."/>
            <person name="Schuler M."/>
            <person name="Gloeckner F.O."/>
            <person name="Meyerdierks A."/>
            <person name="Gottschalk G."/>
            <person name="Amann R."/>
        </authorList>
    </citation>
    <scope>NUCLEOTIDE SEQUENCE [LARGE SCALE GENOMIC DNA]</scope>
    <source>
        <strain evidence="2">ATCC 43914 / DSM 3382 / HRM2</strain>
    </source>
</reference>
<evidence type="ECO:0000313" key="1">
    <source>
        <dbReference type="EMBL" id="ACN16801.1"/>
    </source>
</evidence>
<dbReference type="Proteomes" id="UP000000442">
    <property type="component" value="Chromosome"/>
</dbReference>
<dbReference type="SUPFAM" id="SSF52096">
    <property type="entry name" value="ClpP/crotonase"/>
    <property type="match status" value="1"/>
</dbReference>
<dbReference type="AlphaFoldDB" id="C0QAL8"/>
<accession>C0QAL8</accession>
<dbReference type="EMBL" id="CP001087">
    <property type="protein sequence ID" value="ACN16801.1"/>
    <property type="molecule type" value="Genomic_DNA"/>
</dbReference>
<dbReference type="STRING" id="177437.HRM2_37430"/>
<sequence>MAVIEWEKKETVAVISMNNGANRQNLVFAQQMNDVFDTILEDKDISSIILTSMDVKNFSQGIDVDWLGSCFAKKDFENIKTFMFEMNRIFKRLLTMPVPVIAAINGHAFGNGAILSCACDFRFMKSDRGFFCFPEVDLGIPFLPGMIAFVRKAFPEYLFNRMKLTGERVTADELLLHHVIEEAGSNQEEMMEKAMAFARGFNKKRGIFGEHKRRMHKAILETMEQEDPPFIEALDLFVQD</sequence>
<dbReference type="eggNOG" id="COG1024">
    <property type="taxonomic scope" value="Bacteria"/>
</dbReference>
<gene>
    <name evidence="1" type="ordered locus">HRM2_37430</name>
</gene>
<protein>
    <submittedName>
        <fullName evidence="1">Enoyl-CoA hydratase/carnithine racemase</fullName>
    </submittedName>
</protein>
<dbReference type="Pfam" id="PF00378">
    <property type="entry name" value="ECH_1"/>
    <property type="match status" value="1"/>
</dbReference>
<dbReference type="RefSeq" id="WP_015905547.1">
    <property type="nucleotide sequence ID" value="NC_012108.1"/>
</dbReference>